<dbReference type="PANTHER" id="PTHR11993:SF10">
    <property type="entry name" value="NADH DEHYDROGENASE [UBIQUINONE] IRON-SULFUR PROTEIN 2, MITOCHONDRIAL"/>
    <property type="match status" value="1"/>
</dbReference>
<dbReference type="SUPFAM" id="SSF56762">
    <property type="entry name" value="HydB/Nqo4-like"/>
    <property type="match status" value="1"/>
</dbReference>
<sequence length="365" mass="40310">MLLLDVTVLGHHDPSLWNNRGHCLPSAFRGGGFINHRSVSYLLPPIALRLHARRHARNGQIKNFTSNFGPQHPAAHGVSRSVLEMNGEVVERAEPHIGSLQCGTKPLDAESAPMPLAMPCLVPRHVPVKGASAYPGVIITTCTSHLGAVERVTRLLSHSTTFVPVIYSLTERSCEGQPAHTASGEDGTTGKDRLAKTPQARSVGWTTSNGVSRMRGDPHRAIVESLNEVLRFFRSECTGKERELGRSILWRSIRSITAHSDDLCREIGAFGGTGELHLLLDRCVGQRARGTCCPPFLLCFENRVNGEWAEGKEVLIRMIGKEGAWVCYRKGRQRYRMAKRGGSAGKEWEIVKDDFFVLLAKRRAK</sequence>
<name>A0A5C7GN69_9ROSI</name>
<accession>A0A5C7GN69</accession>
<dbReference type="GO" id="GO:0006120">
    <property type="term" value="P:mitochondrial electron transport, NADH to ubiquinone"/>
    <property type="evidence" value="ECO:0007669"/>
    <property type="project" value="TreeGrafter"/>
</dbReference>
<dbReference type="AlphaFoldDB" id="A0A5C7GN69"/>
<keyword evidence="6" id="KW-1185">Reference proteome</keyword>
<protein>
    <recommendedName>
        <fullName evidence="7">NADH-quinone oxidoreductase subunit D domain-containing protein</fullName>
    </recommendedName>
</protein>
<comment type="caution">
    <text evidence="5">The sequence shown here is derived from an EMBL/GenBank/DDBJ whole genome shotgun (WGS) entry which is preliminary data.</text>
</comment>
<feature type="region of interest" description="Disordered" evidence="4">
    <location>
        <begin position="174"/>
        <end position="193"/>
    </location>
</feature>
<dbReference type="InterPro" id="IPR022885">
    <property type="entry name" value="NDH1_su_D/H"/>
</dbReference>
<proteinExistence type="inferred from homology"/>
<keyword evidence="2" id="KW-1278">Translocase</keyword>
<dbReference type="GO" id="GO:0016651">
    <property type="term" value="F:oxidoreductase activity, acting on NAD(P)H"/>
    <property type="evidence" value="ECO:0007669"/>
    <property type="project" value="InterPro"/>
</dbReference>
<dbReference type="Gene3D" id="1.10.645.10">
    <property type="entry name" value="Cytochrome-c3 Hydrogenase, chain B"/>
    <property type="match status" value="1"/>
</dbReference>
<organism evidence="5 6">
    <name type="scientific">Acer yangbiense</name>
    <dbReference type="NCBI Taxonomy" id="1000413"/>
    <lineage>
        <taxon>Eukaryota</taxon>
        <taxon>Viridiplantae</taxon>
        <taxon>Streptophyta</taxon>
        <taxon>Embryophyta</taxon>
        <taxon>Tracheophyta</taxon>
        <taxon>Spermatophyta</taxon>
        <taxon>Magnoliopsida</taxon>
        <taxon>eudicotyledons</taxon>
        <taxon>Gunneridae</taxon>
        <taxon>Pentapetalae</taxon>
        <taxon>rosids</taxon>
        <taxon>malvids</taxon>
        <taxon>Sapindales</taxon>
        <taxon>Sapindaceae</taxon>
        <taxon>Hippocastanoideae</taxon>
        <taxon>Acereae</taxon>
        <taxon>Acer</taxon>
    </lineage>
</organism>
<evidence type="ECO:0000256" key="2">
    <source>
        <dbReference type="ARBA" id="ARBA00022967"/>
    </source>
</evidence>
<evidence type="ECO:0000256" key="4">
    <source>
        <dbReference type="SAM" id="MobiDB-lite"/>
    </source>
</evidence>
<evidence type="ECO:0000256" key="3">
    <source>
        <dbReference type="ARBA" id="ARBA00023027"/>
    </source>
</evidence>
<dbReference type="EMBL" id="VAHF01000263">
    <property type="protein sequence ID" value="TXG46224.1"/>
    <property type="molecule type" value="Genomic_DNA"/>
</dbReference>
<dbReference type="OrthoDB" id="1742505at2759"/>
<keyword evidence="3" id="KW-0520">NAD</keyword>
<evidence type="ECO:0000313" key="5">
    <source>
        <dbReference type="EMBL" id="TXG46224.1"/>
    </source>
</evidence>
<evidence type="ECO:0000256" key="1">
    <source>
        <dbReference type="ARBA" id="ARBA00005769"/>
    </source>
</evidence>
<evidence type="ECO:0008006" key="7">
    <source>
        <dbReference type="Google" id="ProtNLM"/>
    </source>
</evidence>
<evidence type="ECO:0000313" key="6">
    <source>
        <dbReference type="Proteomes" id="UP000323000"/>
    </source>
</evidence>
<reference evidence="6" key="1">
    <citation type="journal article" date="2019" name="Gigascience">
        <title>De novo genome assembly of the endangered Acer yangbiense, a plant species with extremely small populations endemic to Yunnan Province, China.</title>
        <authorList>
            <person name="Yang J."/>
            <person name="Wariss H.M."/>
            <person name="Tao L."/>
            <person name="Zhang R."/>
            <person name="Yun Q."/>
            <person name="Hollingsworth P."/>
            <person name="Dao Z."/>
            <person name="Luo G."/>
            <person name="Guo H."/>
            <person name="Ma Y."/>
            <person name="Sun W."/>
        </authorList>
    </citation>
    <scope>NUCLEOTIDE SEQUENCE [LARGE SCALE GENOMIC DNA]</scope>
    <source>
        <strain evidence="6">cv. Malutang</strain>
    </source>
</reference>
<comment type="similarity">
    <text evidence="1">Belongs to the complex I 49 kDa subunit family.</text>
</comment>
<dbReference type="GO" id="GO:0005739">
    <property type="term" value="C:mitochondrion"/>
    <property type="evidence" value="ECO:0007669"/>
    <property type="project" value="GOC"/>
</dbReference>
<dbReference type="PANTHER" id="PTHR11993">
    <property type="entry name" value="NADH-UBIQUINONE OXIDOREDUCTASE 49 KDA SUBUNIT"/>
    <property type="match status" value="1"/>
</dbReference>
<dbReference type="Proteomes" id="UP000323000">
    <property type="component" value="Unassembled WGS sequence"/>
</dbReference>
<gene>
    <name evidence="5" type="ORF">EZV62_028255</name>
</gene>
<dbReference type="InterPro" id="IPR029014">
    <property type="entry name" value="NiFe-Hase_large"/>
</dbReference>